<evidence type="ECO:0000256" key="9">
    <source>
        <dbReference type="ARBA" id="ARBA00023136"/>
    </source>
</evidence>
<comment type="subcellular location">
    <subcellularLocation>
        <location evidence="1">Cell membrane</location>
        <topology evidence="1">Peripheral membrane protein</topology>
    </subcellularLocation>
</comment>
<dbReference type="InterPro" id="IPR027417">
    <property type="entry name" value="P-loop_NTPase"/>
</dbReference>
<dbReference type="Gene3D" id="3.40.50.300">
    <property type="entry name" value="P-loop containing nucleotide triphosphate hydrolases"/>
    <property type="match status" value="1"/>
</dbReference>
<name>A0A4U8VZU8_9NOCA</name>
<evidence type="ECO:0000256" key="2">
    <source>
        <dbReference type="ARBA" id="ARBA00022448"/>
    </source>
</evidence>
<dbReference type="SUPFAM" id="SSF52540">
    <property type="entry name" value="P-loop containing nucleoside triphosphate hydrolases"/>
    <property type="match status" value="1"/>
</dbReference>
<evidence type="ECO:0000313" key="11">
    <source>
        <dbReference type="EMBL" id="VFA99042.1"/>
    </source>
</evidence>
<dbReference type="GO" id="GO:0016887">
    <property type="term" value="F:ATP hydrolysis activity"/>
    <property type="evidence" value="ECO:0007669"/>
    <property type="project" value="InterPro"/>
</dbReference>
<keyword evidence="7" id="KW-0408">Iron</keyword>
<dbReference type="SMART" id="SM00382">
    <property type="entry name" value="AAA"/>
    <property type="match status" value="1"/>
</dbReference>
<gene>
    <name evidence="11" type="primary">yusV_2</name>
    <name evidence="11" type="ORF">NCTC10797_02821</name>
</gene>
<dbReference type="GO" id="GO:0005524">
    <property type="term" value="F:ATP binding"/>
    <property type="evidence" value="ECO:0007669"/>
    <property type="project" value="UniProtKB-KW"/>
</dbReference>
<proteinExistence type="predicted"/>
<dbReference type="Pfam" id="PF00005">
    <property type="entry name" value="ABC_tran"/>
    <property type="match status" value="1"/>
</dbReference>
<keyword evidence="8" id="KW-0406">Ion transport</keyword>
<evidence type="ECO:0000256" key="6">
    <source>
        <dbReference type="ARBA" id="ARBA00022840"/>
    </source>
</evidence>
<dbReference type="RefSeq" id="WP_130917411.1">
    <property type="nucleotide sequence ID" value="NZ_LR215973.1"/>
</dbReference>
<dbReference type="PROSITE" id="PS00211">
    <property type="entry name" value="ABC_TRANSPORTER_1"/>
    <property type="match status" value="1"/>
</dbReference>
<dbReference type="CDD" id="cd03214">
    <property type="entry name" value="ABC_Iron-Siderophores_B12_Hemin"/>
    <property type="match status" value="1"/>
</dbReference>
<evidence type="ECO:0000256" key="4">
    <source>
        <dbReference type="ARBA" id="ARBA00022496"/>
    </source>
</evidence>
<keyword evidence="6 11" id="KW-0067">ATP-binding</keyword>
<organism evidence="11 12">
    <name type="scientific">Nocardia cyriacigeorgica</name>
    <dbReference type="NCBI Taxonomy" id="135487"/>
    <lineage>
        <taxon>Bacteria</taxon>
        <taxon>Bacillati</taxon>
        <taxon>Actinomycetota</taxon>
        <taxon>Actinomycetes</taxon>
        <taxon>Mycobacteriales</taxon>
        <taxon>Nocardiaceae</taxon>
        <taxon>Nocardia</taxon>
    </lineage>
</organism>
<keyword evidence="9" id="KW-0472">Membrane</keyword>
<dbReference type="InterPro" id="IPR051535">
    <property type="entry name" value="Siderophore_ABC-ATPase"/>
</dbReference>
<dbReference type="PROSITE" id="PS50893">
    <property type="entry name" value="ABC_TRANSPORTER_2"/>
    <property type="match status" value="1"/>
</dbReference>
<dbReference type="EMBL" id="LR215973">
    <property type="protein sequence ID" value="VFA99042.1"/>
    <property type="molecule type" value="Genomic_DNA"/>
</dbReference>
<keyword evidence="5" id="KW-0547">Nucleotide-binding</keyword>
<evidence type="ECO:0000256" key="7">
    <source>
        <dbReference type="ARBA" id="ARBA00023004"/>
    </source>
</evidence>
<evidence type="ECO:0000256" key="3">
    <source>
        <dbReference type="ARBA" id="ARBA00022475"/>
    </source>
</evidence>
<sequence>MKDTSEQPESHPARLRADRLRLGYRGRTISEDLSADIPDGSFTVIIGPNACGKSTLLRALARLLAPESGTVLLDGKAISSYPAKEVARRIGLLPQTSTAPDGIRVADLVARGRYPHQSLLRQWSQADAEAVATAMAATGVTELSARSVDELSGGQRQRVWIAMVLAQDTPVILLDEPTTYLDIAHQIQLLDLCRTLNRASGRTVVAVLHDLNHAFRYADHLIAMRDGRIRAAGPPGEIVTADLVRSVFDLGCRVIEDLETGAPLVIPLAENAVTVR</sequence>
<dbReference type="PANTHER" id="PTHR42771:SF12">
    <property type="entry name" value="FE(3+) DICITRATE TRANSPORT ATP-BINDING PROTEIN FECE-RELATED"/>
    <property type="match status" value="1"/>
</dbReference>
<keyword evidence="3" id="KW-1003">Cell membrane</keyword>
<dbReference type="InterPro" id="IPR017871">
    <property type="entry name" value="ABC_transporter-like_CS"/>
</dbReference>
<evidence type="ECO:0000259" key="10">
    <source>
        <dbReference type="PROSITE" id="PS50893"/>
    </source>
</evidence>
<dbReference type="AlphaFoldDB" id="A0A4U8VZU8"/>
<dbReference type="GO" id="GO:0005886">
    <property type="term" value="C:plasma membrane"/>
    <property type="evidence" value="ECO:0007669"/>
    <property type="project" value="UniProtKB-SubCell"/>
</dbReference>
<feature type="domain" description="ABC transporter" evidence="10">
    <location>
        <begin position="15"/>
        <end position="251"/>
    </location>
</feature>
<dbReference type="FunFam" id="3.40.50.300:FF:000134">
    <property type="entry name" value="Iron-enterobactin ABC transporter ATP-binding protein"/>
    <property type="match status" value="1"/>
</dbReference>
<accession>A0A4U8VZU8</accession>
<protein>
    <submittedName>
        <fullName evidence="11">Probable siderophore transport system ATP-binding protein YusV</fullName>
    </submittedName>
</protein>
<dbReference type="InterPro" id="IPR003439">
    <property type="entry name" value="ABC_transporter-like_ATP-bd"/>
</dbReference>
<keyword evidence="2" id="KW-0813">Transport</keyword>
<dbReference type="GO" id="GO:0006826">
    <property type="term" value="P:iron ion transport"/>
    <property type="evidence" value="ECO:0007669"/>
    <property type="project" value="UniProtKB-KW"/>
</dbReference>
<evidence type="ECO:0000256" key="1">
    <source>
        <dbReference type="ARBA" id="ARBA00004202"/>
    </source>
</evidence>
<evidence type="ECO:0000256" key="8">
    <source>
        <dbReference type="ARBA" id="ARBA00023065"/>
    </source>
</evidence>
<dbReference type="InterPro" id="IPR003593">
    <property type="entry name" value="AAA+_ATPase"/>
</dbReference>
<dbReference type="PANTHER" id="PTHR42771">
    <property type="entry name" value="IRON(3+)-HYDROXAMATE IMPORT ATP-BINDING PROTEIN FHUC"/>
    <property type="match status" value="1"/>
</dbReference>
<evidence type="ECO:0000313" key="12">
    <source>
        <dbReference type="Proteomes" id="UP000290439"/>
    </source>
</evidence>
<evidence type="ECO:0000256" key="5">
    <source>
        <dbReference type="ARBA" id="ARBA00022741"/>
    </source>
</evidence>
<reference evidence="11 12" key="1">
    <citation type="submission" date="2019-02" db="EMBL/GenBank/DDBJ databases">
        <authorList>
            <consortium name="Pathogen Informatics"/>
        </authorList>
    </citation>
    <scope>NUCLEOTIDE SEQUENCE [LARGE SCALE GENOMIC DNA]</scope>
    <source>
        <strain evidence="11 12">3012STDY6756504</strain>
    </source>
</reference>
<dbReference type="Proteomes" id="UP000290439">
    <property type="component" value="Chromosome"/>
</dbReference>
<keyword evidence="4" id="KW-0410">Iron transport</keyword>